<evidence type="ECO:0000256" key="2">
    <source>
        <dbReference type="ARBA" id="ARBA00023239"/>
    </source>
</evidence>
<comment type="caution">
    <text evidence="4">The sequence shown here is derived from an EMBL/GenBank/DDBJ whole genome shotgun (WGS) entry which is preliminary data.</text>
</comment>
<dbReference type="Gene3D" id="3.40.225.10">
    <property type="entry name" value="Class II aldolase/adducin N-terminal domain"/>
    <property type="match status" value="1"/>
</dbReference>
<dbReference type="GO" id="GO:0046872">
    <property type="term" value="F:metal ion binding"/>
    <property type="evidence" value="ECO:0007669"/>
    <property type="project" value="UniProtKB-KW"/>
</dbReference>
<dbReference type="EMBL" id="JACIEN010000004">
    <property type="protein sequence ID" value="MBB4018650.1"/>
    <property type="molecule type" value="Genomic_DNA"/>
</dbReference>
<dbReference type="SUPFAM" id="SSF53639">
    <property type="entry name" value="AraD/HMP-PK domain-like"/>
    <property type="match status" value="1"/>
</dbReference>
<proteinExistence type="predicted"/>
<evidence type="ECO:0000313" key="5">
    <source>
        <dbReference type="Proteomes" id="UP000577362"/>
    </source>
</evidence>
<gene>
    <name evidence="4" type="ORF">GGR16_003697</name>
</gene>
<accession>A0A840C0B3</accession>
<protein>
    <submittedName>
        <fullName evidence="4">L-fuculose-phosphate aldolase</fullName>
        <ecNumber evidence="4">4.1.2.17</ecNumber>
    </submittedName>
</protein>
<sequence length="232" mass="25259">MAANDTQALRREMVDICRRMNASGINQGTAGNLSVRAGDGFLITPSSMPYEAMTPEDIVEMDFDGTYVGRRPSSEWRFHRDILRVRTDIDVVLHCHSVYATTLACHHKRIPAFHYMVGVAGGNDIRCAGYATFGTQALSDNALAALEARLACLLGQHGQIALGKTLEAALWLAIEVETLSRLYVQALTLGDPPVLPDDEMERVIGQMRRMSYGLAPDAEGVNDIARPRGGAG</sequence>
<evidence type="ECO:0000313" key="4">
    <source>
        <dbReference type="EMBL" id="MBB4018650.1"/>
    </source>
</evidence>
<evidence type="ECO:0000256" key="1">
    <source>
        <dbReference type="ARBA" id="ARBA00022723"/>
    </source>
</evidence>
<dbReference type="SMART" id="SM01007">
    <property type="entry name" value="Aldolase_II"/>
    <property type="match status" value="1"/>
</dbReference>
<dbReference type="Pfam" id="PF00596">
    <property type="entry name" value="Aldolase_II"/>
    <property type="match status" value="1"/>
</dbReference>
<dbReference type="PANTHER" id="PTHR22789">
    <property type="entry name" value="FUCULOSE PHOSPHATE ALDOLASE"/>
    <property type="match status" value="1"/>
</dbReference>
<evidence type="ECO:0000259" key="3">
    <source>
        <dbReference type="SMART" id="SM01007"/>
    </source>
</evidence>
<dbReference type="Proteomes" id="UP000577362">
    <property type="component" value="Unassembled WGS sequence"/>
</dbReference>
<organism evidence="4 5">
    <name type="scientific">Chelatococcus caeni</name>
    <dbReference type="NCBI Taxonomy" id="1348468"/>
    <lineage>
        <taxon>Bacteria</taxon>
        <taxon>Pseudomonadati</taxon>
        <taxon>Pseudomonadota</taxon>
        <taxon>Alphaproteobacteria</taxon>
        <taxon>Hyphomicrobiales</taxon>
        <taxon>Chelatococcaceae</taxon>
        <taxon>Chelatococcus</taxon>
    </lineage>
</organism>
<dbReference type="GO" id="GO:0008738">
    <property type="term" value="F:L-fuculose-phosphate aldolase activity"/>
    <property type="evidence" value="ECO:0007669"/>
    <property type="project" value="UniProtKB-EC"/>
</dbReference>
<dbReference type="PANTHER" id="PTHR22789:SF0">
    <property type="entry name" value="3-OXO-TETRONATE 4-PHOSPHATE DECARBOXYLASE-RELATED"/>
    <property type="match status" value="1"/>
</dbReference>
<dbReference type="RefSeq" id="WP_183317516.1">
    <property type="nucleotide sequence ID" value="NZ_JACIEN010000004.1"/>
</dbReference>
<reference evidence="4 5" key="1">
    <citation type="submission" date="2020-08" db="EMBL/GenBank/DDBJ databases">
        <title>Genomic Encyclopedia of Type Strains, Phase IV (KMG-IV): sequencing the most valuable type-strain genomes for metagenomic binning, comparative biology and taxonomic classification.</title>
        <authorList>
            <person name="Goeker M."/>
        </authorList>
    </citation>
    <scope>NUCLEOTIDE SEQUENCE [LARGE SCALE GENOMIC DNA]</scope>
    <source>
        <strain evidence="4 5">DSM 103737</strain>
    </source>
</reference>
<dbReference type="InterPro" id="IPR036409">
    <property type="entry name" value="Aldolase_II/adducin_N_sf"/>
</dbReference>
<feature type="domain" description="Class II aldolase/adducin N-terminal" evidence="3">
    <location>
        <begin position="11"/>
        <end position="184"/>
    </location>
</feature>
<dbReference type="GO" id="GO:0019323">
    <property type="term" value="P:pentose catabolic process"/>
    <property type="evidence" value="ECO:0007669"/>
    <property type="project" value="TreeGrafter"/>
</dbReference>
<dbReference type="EC" id="4.1.2.17" evidence="4"/>
<keyword evidence="5" id="KW-1185">Reference proteome</keyword>
<dbReference type="GO" id="GO:0005829">
    <property type="term" value="C:cytosol"/>
    <property type="evidence" value="ECO:0007669"/>
    <property type="project" value="TreeGrafter"/>
</dbReference>
<dbReference type="AlphaFoldDB" id="A0A840C0B3"/>
<keyword evidence="2 4" id="KW-0456">Lyase</keyword>
<name>A0A840C0B3_9HYPH</name>
<keyword evidence="1" id="KW-0479">Metal-binding</keyword>
<dbReference type="InterPro" id="IPR001303">
    <property type="entry name" value="Aldolase_II/adducin_N"/>
</dbReference>
<dbReference type="InterPro" id="IPR050197">
    <property type="entry name" value="Aldolase_class_II_sugar_metab"/>
</dbReference>